<dbReference type="SMART" id="SM00791">
    <property type="entry name" value="Agglutinin"/>
    <property type="match status" value="2"/>
</dbReference>
<dbReference type="Proteomes" id="UP000818029">
    <property type="component" value="Chromosome D02"/>
</dbReference>
<feature type="domain" description="Agglutinin" evidence="3">
    <location>
        <begin position="172"/>
        <end position="308"/>
    </location>
</feature>
<dbReference type="STRING" id="3635.A0A1U8MB73"/>
<gene>
    <name evidence="5" type="primary">LOC107934839</name>
</gene>
<reference evidence="4" key="1">
    <citation type="journal article" date="2020" name="Nat. Genet.">
        <title>Genomic diversifications of five Gossypium allopolyploid species and their impact on cotton improvement.</title>
        <authorList>
            <person name="Chen Z.J."/>
            <person name="Sreedasyam A."/>
            <person name="Ando A."/>
            <person name="Song Q."/>
            <person name="De Santiago L.M."/>
            <person name="Hulse-Kemp A.M."/>
            <person name="Ding M."/>
            <person name="Ye W."/>
            <person name="Kirkbride R.C."/>
            <person name="Jenkins J."/>
            <person name="Plott C."/>
            <person name="Lovell J."/>
            <person name="Lin Y.M."/>
            <person name="Vaughn R."/>
            <person name="Liu B."/>
            <person name="Simpson S."/>
            <person name="Scheffler B.E."/>
            <person name="Wen L."/>
            <person name="Saski C.A."/>
            <person name="Grover C.E."/>
            <person name="Hu G."/>
            <person name="Conover J.L."/>
            <person name="Carlson J.W."/>
            <person name="Shu S."/>
            <person name="Boston L.B."/>
            <person name="Williams M."/>
            <person name="Peterson D.G."/>
            <person name="McGee K."/>
            <person name="Jones D.C."/>
            <person name="Wendel J.F."/>
            <person name="Stelly D.M."/>
            <person name="Grimwood J."/>
            <person name="Schmutz J."/>
        </authorList>
    </citation>
    <scope>NUCLEOTIDE SEQUENCE [LARGE SCALE GENOMIC DNA]</scope>
    <source>
        <strain evidence="4">cv. TM-1</strain>
    </source>
</reference>
<dbReference type="Pfam" id="PF07468">
    <property type="entry name" value="Agglutinin"/>
    <property type="match status" value="2"/>
</dbReference>
<feature type="domain" description="Agglutinin" evidence="3">
    <location>
        <begin position="12"/>
        <end position="167"/>
    </location>
</feature>
<dbReference type="InterPro" id="IPR055267">
    <property type="entry name" value="Aerolysin-like_C"/>
</dbReference>
<dbReference type="CDD" id="cd20216">
    <property type="entry name" value="PFM_HFR-2-like"/>
    <property type="match status" value="1"/>
</dbReference>
<keyword evidence="4" id="KW-1185">Reference proteome</keyword>
<evidence type="ECO:0000259" key="3">
    <source>
        <dbReference type="SMART" id="SM00791"/>
    </source>
</evidence>
<proteinExistence type="inferred from homology"/>
<dbReference type="SMR" id="A0A1U8MB73"/>
<comment type="similarity">
    <text evidence="1">Belongs to the aerolysin family.</text>
</comment>
<dbReference type="InterPro" id="IPR036242">
    <property type="entry name" value="Agglutinin_dom_sf"/>
</dbReference>
<dbReference type="PaxDb" id="3635-A0A1U8MB73"/>
<evidence type="ECO:0000313" key="5">
    <source>
        <dbReference type="RefSeq" id="XP_016722838.1"/>
    </source>
</evidence>
<evidence type="ECO:0000256" key="2">
    <source>
        <dbReference type="ARBA" id="ARBA00023157"/>
    </source>
</evidence>
<dbReference type="AlphaFoldDB" id="A0A1U8MB73"/>
<dbReference type="Gene3D" id="2.170.15.10">
    <property type="entry name" value="Proaerolysin, chain A, domain 3"/>
    <property type="match status" value="1"/>
</dbReference>
<reference evidence="5" key="2">
    <citation type="submission" date="2025-08" db="UniProtKB">
        <authorList>
            <consortium name="RefSeq"/>
        </authorList>
    </citation>
    <scope>IDENTIFICATION</scope>
</reference>
<protein>
    <recommendedName>
        <fullName evidence="3">Agglutinin domain-containing protein</fullName>
    </recommendedName>
</protein>
<dbReference type="KEGG" id="ghi:107934839"/>
<dbReference type="Pfam" id="PF01117">
    <property type="entry name" value="Aerolysin"/>
    <property type="match status" value="1"/>
</dbReference>
<dbReference type="OrthoDB" id="4948898at2759"/>
<dbReference type="SUPFAM" id="SSF50382">
    <property type="entry name" value="Agglutinin"/>
    <property type="match status" value="2"/>
</dbReference>
<dbReference type="Gene3D" id="2.80.10.50">
    <property type="match status" value="2"/>
</dbReference>
<dbReference type="GeneID" id="107934839"/>
<name>A0A1U8MB73_GOSHI</name>
<dbReference type="PANTHER" id="PTHR39244:SF5">
    <property type="entry name" value="NATTERIN-3-LIKE"/>
    <property type="match status" value="1"/>
</dbReference>
<sequence length="482" mass="54962">MPYSEMIAKMRLALPNFIVLQPVDKIDYLGYIHEGGDHDGYLRFMEPQAASPYAKFEIEFSASNEFVHIRSCQNNKYWERKQILSISGGYWVTATADKKEDDQSKESSTLFKVTSVDHAMNTVRIMHVQSGCYLCCWRWDSEKYTRGMYSFSTRHDQNGFDIFKFIDWNSLLILPRFVAFKGYNNKYLCLRRVEWDLPYMQFSSDDIGDSTVALEIFPTDDGYVRIKPVCTDKFWRRSPNWIWADSNDSSSKNTDTVFRPVRSDNKTIGLINLGNNAFCKSLTTEGKSNCLNAATYSLTKEARLIVEEPVLSREIYGVKYHLGNSRVYGEMVLIVAKNSASNFSNEPATLDVKLSYTDIKTTNWKNSFSLKLGTKATMDFNIPLIFEGKVELSGEVQTGIDWGETNTTTTVVDVVYKVTVPPRTKVIVCIIATKGMCDVPFTYMQRDTLYDGTSVTNEIQGGTYTGSNYYSTNFEAKEEALE</sequence>
<dbReference type="RefSeq" id="XP_016722838.1">
    <property type="nucleotide sequence ID" value="XM_016867349.1"/>
</dbReference>
<keyword evidence="2" id="KW-1015">Disulfide bond</keyword>
<accession>A0A1U8MB73</accession>
<evidence type="ECO:0000256" key="1">
    <source>
        <dbReference type="ARBA" id="ARBA00009831"/>
    </source>
</evidence>
<dbReference type="InterPro" id="IPR053237">
    <property type="entry name" value="Natterin_C"/>
</dbReference>
<organism evidence="4 5">
    <name type="scientific">Gossypium hirsutum</name>
    <name type="common">Upland cotton</name>
    <name type="synonym">Gossypium mexicanum</name>
    <dbReference type="NCBI Taxonomy" id="3635"/>
    <lineage>
        <taxon>Eukaryota</taxon>
        <taxon>Viridiplantae</taxon>
        <taxon>Streptophyta</taxon>
        <taxon>Embryophyta</taxon>
        <taxon>Tracheophyta</taxon>
        <taxon>Spermatophyta</taxon>
        <taxon>Magnoliopsida</taxon>
        <taxon>eudicotyledons</taxon>
        <taxon>Gunneridae</taxon>
        <taxon>Pentapetalae</taxon>
        <taxon>rosids</taxon>
        <taxon>malvids</taxon>
        <taxon>Malvales</taxon>
        <taxon>Malvaceae</taxon>
        <taxon>Malvoideae</taxon>
        <taxon>Gossypium</taxon>
    </lineage>
</organism>
<dbReference type="PANTHER" id="PTHR39244">
    <property type="entry name" value="NATTERIN-4"/>
    <property type="match status" value="1"/>
</dbReference>
<dbReference type="InterPro" id="IPR008998">
    <property type="entry name" value="Agglutinin"/>
</dbReference>
<dbReference type="SUPFAM" id="SSF56973">
    <property type="entry name" value="Aerolisin/ETX pore-forming domain"/>
    <property type="match status" value="1"/>
</dbReference>
<evidence type="ECO:0000313" key="4">
    <source>
        <dbReference type="Proteomes" id="UP000818029"/>
    </source>
</evidence>